<dbReference type="SUPFAM" id="SSF88713">
    <property type="entry name" value="Glycoside hydrolase/deacetylase"/>
    <property type="match status" value="1"/>
</dbReference>
<dbReference type="Pfam" id="PF09261">
    <property type="entry name" value="Alpha-mann_mid"/>
    <property type="match status" value="1"/>
</dbReference>
<name>A0ABY7YMF1_9HYPH</name>
<dbReference type="Gene3D" id="2.70.98.30">
    <property type="entry name" value="Golgi alpha-mannosidase II, domain 4"/>
    <property type="match status" value="1"/>
</dbReference>
<evidence type="ECO:0000256" key="1">
    <source>
        <dbReference type="ARBA" id="ARBA00009792"/>
    </source>
</evidence>
<proteinExistence type="inferred from homology"/>
<dbReference type="SUPFAM" id="SSF88688">
    <property type="entry name" value="Families 57/38 glycoside transferase middle domain"/>
    <property type="match status" value="1"/>
</dbReference>
<dbReference type="InterPro" id="IPR000602">
    <property type="entry name" value="Glyco_hydro_38_N"/>
</dbReference>
<sequence length="818" mass="89650">MSKTAAKYYVVGLTHIDLAWKMNRDEHCEILEAAMVRLLDVLDTHPAYTYLLEQAAHFRILSQRRPDLIARLRDYVQQGRIEFAGGLASTLETNGPSGESFVRNQLLGLRCVQELFGVTANTGYLIDTFGVNAQVPQILRQFGQNNLLANRFGGTLHRDVFIARGLDGSRILVAGRDANSPYVVPERVFFGMTERYRQIDALFEQAATKGVDGPVLVMPYTEYDGIASTHIATLVNDRNASRSDGNWAFATITDFFDALAAHDAEWPEYDSDLNPEFTGTFGQRVAIRCHHRKAESSLLEAEKWATLLGVTGWRETAVESWWKMAFAESHDVYSGSHPTSVYDDTIAQLGEVEVGAADLLQRCAERLAGDDGTGKLTCIAMNGLPWSRDALVKVVLPTKVDAASVIGVRDKDNELPFEIDGDVLMFRTMFSGAEAKRIVIDCADSKAKVKPAPTAPASPNEPPKQASISNEHLTVTASAKNGLQIKMAGANGEASRVIGAEIVLQKDLGSFQIEDLGGAEVSSHAGIPELEGPFISLLRQRLIIRGRFPSLWTNAPNPLEWEMECSLQSGKPGLDLAVRINWSGETSRVRLKVTTGFESSTGIFEIPFGAVRRMPYHSRRTARGEWPVHRWVAVEEGNSGVALANSGLVGAEIAGGAIWTTLLRAPTVEYAGMVTDESSSQHGQHTFDFCLLPYRGSWTDGQAIEMGQELNTPVRCHVVPTGPLVQEGPYLTLAPTNVVLSGIKSPEDGAADEMIVRVYEASGKQTQANLYLLGAQSAWQSDLRETKGAAVECHDERISVTLAPFEIKTLRVRRDHKL</sequence>
<keyword evidence="3 6" id="KW-0378">Hydrolase</keyword>
<dbReference type="InterPro" id="IPR028995">
    <property type="entry name" value="Glyco_hydro_57/38_cen_sf"/>
</dbReference>
<accession>A0ABY7YMF1</accession>
<dbReference type="Pfam" id="PF07748">
    <property type="entry name" value="Glyco_hydro_38C"/>
    <property type="match status" value="1"/>
</dbReference>
<dbReference type="EMBL" id="CP118246">
    <property type="protein sequence ID" value="WDR02404.1"/>
    <property type="molecule type" value="Genomic_DNA"/>
</dbReference>
<gene>
    <name evidence="6" type="ORF">PSQ19_17605</name>
</gene>
<evidence type="ECO:0000256" key="2">
    <source>
        <dbReference type="ARBA" id="ARBA00022723"/>
    </source>
</evidence>
<keyword evidence="7" id="KW-1185">Reference proteome</keyword>
<evidence type="ECO:0000256" key="4">
    <source>
        <dbReference type="ARBA" id="ARBA00023295"/>
    </source>
</evidence>
<dbReference type="InterPro" id="IPR027291">
    <property type="entry name" value="Glyco_hydro_38_N_sf"/>
</dbReference>
<keyword evidence="4" id="KW-0326">Glycosidase</keyword>
<dbReference type="PANTHER" id="PTHR46017">
    <property type="entry name" value="ALPHA-MANNOSIDASE 2C1"/>
    <property type="match status" value="1"/>
</dbReference>
<dbReference type="InterPro" id="IPR011330">
    <property type="entry name" value="Glyco_hydro/deAcase_b/a-brl"/>
</dbReference>
<dbReference type="InterPro" id="IPR041147">
    <property type="entry name" value="GH38_C"/>
</dbReference>
<comment type="similarity">
    <text evidence="1">Belongs to the glycosyl hydrolase 38 family.</text>
</comment>
<dbReference type="SUPFAM" id="SSF74650">
    <property type="entry name" value="Galactose mutarotase-like"/>
    <property type="match status" value="1"/>
</dbReference>
<dbReference type="PANTHER" id="PTHR46017:SF1">
    <property type="entry name" value="ALPHA-MANNOSIDASE 2C1"/>
    <property type="match status" value="1"/>
</dbReference>
<dbReference type="Pfam" id="PF01074">
    <property type="entry name" value="Glyco_hydro_38N"/>
    <property type="match status" value="1"/>
</dbReference>
<dbReference type="Gene3D" id="2.60.40.2220">
    <property type="match status" value="1"/>
</dbReference>
<dbReference type="InterPro" id="IPR011013">
    <property type="entry name" value="Gal_mutarotase_sf_dom"/>
</dbReference>
<evidence type="ECO:0000259" key="5">
    <source>
        <dbReference type="SMART" id="SM00872"/>
    </source>
</evidence>
<dbReference type="RefSeq" id="WP_282218809.1">
    <property type="nucleotide sequence ID" value="NZ_CP118246.1"/>
</dbReference>
<evidence type="ECO:0000313" key="6">
    <source>
        <dbReference type="EMBL" id="WDR02404.1"/>
    </source>
</evidence>
<evidence type="ECO:0000256" key="3">
    <source>
        <dbReference type="ARBA" id="ARBA00022801"/>
    </source>
</evidence>
<reference evidence="6 7" key="1">
    <citation type="submission" date="2023-02" db="EMBL/GenBank/DDBJ databases">
        <title>Devosia algicola sp. nov., isolated from the phycosphere of marine algae.</title>
        <authorList>
            <person name="Kim J.M."/>
            <person name="Lee J.K."/>
            <person name="Choi B.J."/>
            <person name="Bayburt H."/>
            <person name="Jeon C.O."/>
        </authorList>
    </citation>
    <scope>NUCLEOTIDE SEQUENCE [LARGE SCALE GENOMIC DNA]</scope>
    <source>
        <strain evidence="6 7">G20-9</strain>
    </source>
</reference>
<dbReference type="InterPro" id="IPR011682">
    <property type="entry name" value="Glyco_hydro_38_C"/>
</dbReference>
<dbReference type="Pfam" id="PF17677">
    <property type="entry name" value="Glyco_hydro38C2"/>
    <property type="match status" value="1"/>
</dbReference>
<keyword evidence="2" id="KW-0479">Metal-binding</keyword>
<organism evidence="6 7">
    <name type="scientific">Devosia algicola</name>
    <dbReference type="NCBI Taxonomy" id="3026418"/>
    <lineage>
        <taxon>Bacteria</taxon>
        <taxon>Pseudomonadati</taxon>
        <taxon>Pseudomonadota</taxon>
        <taxon>Alphaproteobacteria</taxon>
        <taxon>Hyphomicrobiales</taxon>
        <taxon>Devosiaceae</taxon>
        <taxon>Devosia</taxon>
    </lineage>
</organism>
<dbReference type="InterPro" id="IPR015341">
    <property type="entry name" value="Glyco_hydro_38_cen"/>
</dbReference>
<evidence type="ECO:0000313" key="7">
    <source>
        <dbReference type="Proteomes" id="UP001220530"/>
    </source>
</evidence>
<feature type="domain" description="Glycoside hydrolase family 38 central" evidence="5">
    <location>
        <begin position="276"/>
        <end position="349"/>
    </location>
</feature>
<protein>
    <submittedName>
        <fullName evidence="6">Glycosyl hydrolase-related protein</fullName>
    </submittedName>
</protein>
<dbReference type="Proteomes" id="UP001220530">
    <property type="component" value="Chromosome"/>
</dbReference>
<dbReference type="InterPro" id="IPR037094">
    <property type="entry name" value="Glyco_hydro_38_cen_sf"/>
</dbReference>
<dbReference type="Gene3D" id="3.20.110.10">
    <property type="entry name" value="Glycoside hydrolase 38, N terminal domain"/>
    <property type="match status" value="1"/>
</dbReference>
<dbReference type="Gene3D" id="1.20.1270.50">
    <property type="entry name" value="Glycoside hydrolase family 38, central domain"/>
    <property type="match status" value="1"/>
</dbReference>
<dbReference type="SMART" id="SM00872">
    <property type="entry name" value="Alpha-mann_mid"/>
    <property type="match status" value="1"/>
</dbReference>
<dbReference type="GO" id="GO:0016787">
    <property type="term" value="F:hydrolase activity"/>
    <property type="evidence" value="ECO:0007669"/>
    <property type="project" value="UniProtKB-KW"/>
</dbReference>